<dbReference type="EMBL" id="MU154695">
    <property type="protein sequence ID" value="KAF9488818.1"/>
    <property type="molecule type" value="Genomic_DNA"/>
</dbReference>
<dbReference type="AlphaFoldDB" id="A0A9P5ZKN0"/>
<proteinExistence type="predicted"/>
<accession>A0A9P5ZKN0</accession>
<keyword evidence="2" id="KW-1185">Reference proteome</keyword>
<protein>
    <submittedName>
        <fullName evidence="1">Uncharacterized protein</fullName>
    </submittedName>
</protein>
<evidence type="ECO:0000313" key="2">
    <source>
        <dbReference type="Proteomes" id="UP000807025"/>
    </source>
</evidence>
<dbReference type="Proteomes" id="UP000807025">
    <property type="component" value="Unassembled WGS sequence"/>
</dbReference>
<evidence type="ECO:0000313" key="1">
    <source>
        <dbReference type="EMBL" id="KAF9488818.1"/>
    </source>
</evidence>
<organism evidence="1 2">
    <name type="scientific">Pleurotus eryngii</name>
    <name type="common">Boletus of the steppes</name>
    <dbReference type="NCBI Taxonomy" id="5323"/>
    <lineage>
        <taxon>Eukaryota</taxon>
        <taxon>Fungi</taxon>
        <taxon>Dikarya</taxon>
        <taxon>Basidiomycota</taxon>
        <taxon>Agaricomycotina</taxon>
        <taxon>Agaricomycetes</taxon>
        <taxon>Agaricomycetidae</taxon>
        <taxon>Agaricales</taxon>
        <taxon>Pleurotineae</taxon>
        <taxon>Pleurotaceae</taxon>
        <taxon>Pleurotus</taxon>
    </lineage>
</organism>
<gene>
    <name evidence="1" type="ORF">BDN71DRAFT_1533585</name>
</gene>
<comment type="caution">
    <text evidence="1">The sequence shown here is derived from an EMBL/GenBank/DDBJ whole genome shotgun (WGS) entry which is preliminary data.</text>
</comment>
<reference evidence="1" key="1">
    <citation type="submission" date="2020-11" db="EMBL/GenBank/DDBJ databases">
        <authorList>
            <consortium name="DOE Joint Genome Institute"/>
            <person name="Ahrendt S."/>
            <person name="Riley R."/>
            <person name="Andreopoulos W."/>
            <person name="Labutti K."/>
            <person name="Pangilinan J."/>
            <person name="Ruiz-Duenas F.J."/>
            <person name="Barrasa J.M."/>
            <person name="Sanchez-Garcia M."/>
            <person name="Camarero S."/>
            <person name="Miyauchi S."/>
            <person name="Serrano A."/>
            <person name="Linde D."/>
            <person name="Babiker R."/>
            <person name="Drula E."/>
            <person name="Ayuso-Fernandez I."/>
            <person name="Pacheco R."/>
            <person name="Padilla G."/>
            <person name="Ferreira P."/>
            <person name="Barriuso J."/>
            <person name="Kellner H."/>
            <person name="Castanera R."/>
            <person name="Alfaro M."/>
            <person name="Ramirez L."/>
            <person name="Pisabarro A.G."/>
            <person name="Kuo A."/>
            <person name="Tritt A."/>
            <person name="Lipzen A."/>
            <person name="He G."/>
            <person name="Yan M."/>
            <person name="Ng V."/>
            <person name="Cullen D."/>
            <person name="Martin F."/>
            <person name="Rosso M.-N."/>
            <person name="Henrissat B."/>
            <person name="Hibbett D."/>
            <person name="Martinez A.T."/>
            <person name="Grigoriev I.V."/>
        </authorList>
    </citation>
    <scope>NUCLEOTIDE SEQUENCE</scope>
    <source>
        <strain evidence="1">ATCC 90797</strain>
    </source>
</reference>
<dbReference type="OrthoDB" id="3364670at2759"/>
<name>A0A9P5ZKN0_PLEER</name>
<sequence>MQESARNKNVIQNTGLNIEYLRGQWAQQKVAQLSVWAYAPKHLKKELDSVLNLQAELDTLNTAIDAMKQTLKDGASLKVTLSLINNLTINNLTTTSDIQRSTGSIILSTSLAASQNFSNAALTFFFEWDKLDQAVGGHQQSLVRDYEPRYKATSTNKKGHHEVQTCPSSCYLLAKLHNPVRLVPLPEPLPTQLSILRDAQSLMEDIWITPSEATIPQWLEDLDVCNGIRAMHKVDRCAEEHLCLHLEAKNMCQWLASECATMQRALVDPQYAKFARCLETRWSELERLEARWSGQLIPRERLNTLINSSQPSLVTLSLVLRTPGVMPSTLEVSDVLAEDWKTAPDKDTPASDLDAEETVLYDLLDDEVEESCTLPASDNLNGLDYWASEELESSTELVWRLPVSH</sequence>